<dbReference type="InterPro" id="IPR036890">
    <property type="entry name" value="HATPase_C_sf"/>
</dbReference>
<dbReference type="Gene3D" id="3.30.565.10">
    <property type="entry name" value="Histidine kinase-like ATPase, C-terminal domain"/>
    <property type="match status" value="1"/>
</dbReference>
<proteinExistence type="predicted"/>
<sequence>MILFQVDVQEESDIIIVRQKCREAAQNLKFGIIDQTRIITAASELSRNIFEYASKGKVIIEQIFSKDRQGISLTFEDEGPGIENIELAMKSGYSKSDGLGLGLPGSQKLMDEFYISSIVGRGTKVIIKKWL</sequence>
<dbReference type="InterPro" id="IPR003594">
    <property type="entry name" value="HATPase_dom"/>
</dbReference>
<dbReference type="CDD" id="cd16934">
    <property type="entry name" value="HATPase_RsbT-like"/>
    <property type="match status" value="1"/>
</dbReference>
<evidence type="ECO:0000259" key="1">
    <source>
        <dbReference type="SMART" id="SM00387"/>
    </source>
</evidence>
<dbReference type="Proteomes" id="UP001623660">
    <property type="component" value="Unassembled WGS sequence"/>
</dbReference>
<protein>
    <submittedName>
        <fullName evidence="2">Anti-sigma regulatory factor</fullName>
    </submittedName>
</protein>
<feature type="domain" description="Histidine kinase/HSP90-like ATPase" evidence="1">
    <location>
        <begin position="33"/>
        <end position="131"/>
    </location>
</feature>
<dbReference type="SUPFAM" id="SSF55874">
    <property type="entry name" value="ATPase domain of HSP90 chaperone/DNA topoisomerase II/histidine kinase"/>
    <property type="match status" value="1"/>
</dbReference>
<dbReference type="RefSeq" id="WP_406791917.1">
    <property type="nucleotide sequence ID" value="NZ_JBJHZX010000012.1"/>
</dbReference>
<accession>A0ABW8SJD5</accession>
<name>A0ABW8SJD5_9CLOT</name>
<gene>
    <name evidence="2" type="ORF">ACJDU8_09510</name>
</gene>
<keyword evidence="3" id="KW-1185">Reference proteome</keyword>
<evidence type="ECO:0000313" key="2">
    <source>
        <dbReference type="EMBL" id="MFL0195797.1"/>
    </source>
</evidence>
<organism evidence="2 3">
    <name type="scientific">Candidatus Clostridium eludens</name>
    <dbReference type="NCBI Taxonomy" id="3381663"/>
    <lineage>
        <taxon>Bacteria</taxon>
        <taxon>Bacillati</taxon>
        <taxon>Bacillota</taxon>
        <taxon>Clostridia</taxon>
        <taxon>Eubacteriales</taxon>
        <taxon>Clostridiaceae</taxon>
        <taxon>Clostridium</taxon>
    </lineage>
</organism>
<comment type="caution">
    <text evidence="2">The sequence shown here is derived from an EMBL/GenBank/DDBJ whole genome shotgun (WGS) entry which is preliminary data.</text>
</comment>
<dbReference type="EMBL" id="JBJHZX010000012">
    <property type="protein sequence ID" value="MFL0195797.1"/>
    <property type="molecule type" value="Genomic_DNA"/>
</dbReference>
<evidence type="ECO:0000313" key="3">
    <source>
        <dbReference type="Proteomes" id="UP001623660"/>
    </source>
</evidence>
<dbReference type="Pfam" id="PF02518">
    <property type="entry name" value="HATPase_c"/>
    <property type="match status" value="1"/>
</dbReference>
<reference evidence="2 3" key="1">
    <citation type="submission" date="2024-11" db="EMBL/GenBank/DDBJ databases">
        <authorList>
            <person name="Heng Y.C."/>
            <person name="Lim A.C.H."/>
            <person name="Lee J.K.Y."/>
            <person name="Kittelmann S."/>
        </authorList>
    </citation>
    <scope>NUCLEOTIDE SEQUENCE [LARGE SCALE GENOMIC DNA]</scope>
    <source>
        <strain evidence="2 3">WILCCON 0269</strain>
    </source>
</reference>
<dbReference type="SMART" id="SM00387">
    <property type="entry name" value="HATPase_c"/>
    <property type="match status" value="1"/>
</dbReference>